<evidence type="ECO:0000313" key="3">
    <source>
        <dbReference type="Proteomes" id="UP000192596"/>
    </source>
</evidence>
<proteinExistence type="predicted"/>
<evidence type="ECO:0000313" key="2">
    <source>
        <dbReference type="EMBL" id="OQO14087.1"/>
    </source>
</evidence>
<comment type="caution">
    <text evidence="2">The sequence shown here is derived from an EMBL/GenBank/DDBJ whole genome shotgun (WGS) entry which is preliminary data.</text>
</comment>
<accession>A0A1V8TRU6</accession>
<dbReference type="AlphaFoldDB" id="A0A1V8TRU6"/>
<dbReference type="Proteomes" id="UP000192596">
    <property type="component" value="Unassembled WGS sequence"/>
</dbReference>
<feature type="region of interest" description="Disordered" evidence="1">
    <location>
        <begin position="1"/>
        <end position="25"/>
    </location>
</feature>
<name>A0A1V8TRU6_9PEZI</name>
<keyword evidence="3" id="KW-1185">Reference proteome</keyword>
<gene>
    <name evidence="2" type="ORF">B0A48_00963</name>
</gene>
<protein>
    <submittedName>
        <fullName evidence="2">Uncharacterized protein</fullName>
    </submittedName>
</protein>
<evidence type="ECO:0000256" key="1">
    <source>
        <dbReference type="SAM" id="MobiDB-lite"/>
    </source>
</evidence>
<dbReference type="InParanoid" id="A0A1V8TRU6"/>
<sequence>MSRSISPPRYRAPRPRDPDGRAPMFRTERFGSWSHEWSSREIQQPYEQYPTRPRELSDSFSRLTLDHFSRPERLSSFTPRMDRDYRDYKKYEPYLASAREATLSALKYEQKTDNAAWMRNNAEWRMNASKECASRAGFLDKYPNAFGSAEEYRDHDDQARDAFRSARNARELENKARKREDDLREHAARNRLREHCSRLEDASQRAAEEKYGRDRLEEYRSGRKIKYRAPDQYVYGYSKYSR</sequence>
<organism evidence="2 3">
    <name type="scientific">Cryoendolithus antarcticus</name>
    <dbReference type="NCBI Taxonomy" id="1507870"/>
    <lineage>
        <taxon>Eukaryota</taxon>
        <taxon>Fungi</taxon>
        <taxon>Dikarya</taxon>
        <taxon>Ascomycota</taxon>
        <taxon>Pezizomycotina</taxon>
        <taxon>Dothideomycetes</taxon>
        <taxon>Dothideomycetidae</taxon>
        <taxon>Cladosporiales</taxon>
        <taxon>Cladosporiaceae</taxon>
        <taxon>Cryoendolithus</taxon>
    </lineage>
</organism>
<feature type="region of interest" description="Disordered" evidence="1">
    <location>
        <begin position="165"/>
        <end position="214"/>
    </location>
</feature>
<reference evidence="3" key="1">
    <citation type="submission" date="2017-03" db="EMBL/GenBank/DDBJ databases">
        <title>Genomes of endolithic fungi from Antarctica.</title>
        <authorList>
            <person name="Coleine C."/>
            <person name="Masonjones S."/>
            <person name="Stajich J.E."/>
        </authorList>
    </citation>
    <scope>NUCLEOTIDE SEQUENCE [LARGE SCALE GENOMIC DNA]</scope>
    <source>
        <strain evidence="3">CCFEE 5527</strain>
    </source>
</reference>
<dbReference type="EMBL" id="NAJO01000002">
    <property type="protein sequence ID" value="OQO14087.1"/>
    <property type="molecule type" value="Genomic_DNA"/>
</dbReference>